<keyword evidence="1" id="KW-0175">Coiled coil</keyword>
<keyword evidence="3" id="KW-1185">Reference proteome</keyword>
<evidence type="ECO:0008006" key="4">
    <source>
        <dbReference type="Google" id="ProtNLM"/>
    </source>
</evidence>
<dbReference type="PANTHER" id="PTHR15157:SF5">
    <property type="entry name" value="UV RADIATION RESISTANCE-ASSOCIATED GENE PROTEIN"/>
    <property type="match status" value="1"/>
</dbReference>
<dbReference type="AlphaFoldDB" id="A0A4T0X1R3"/>
<dbReference type="Proteomes" id="UP000307173">
    <property type="component" value="Unassembled WGS sequence"/>
</dbReference>
<name>A0A4T0X1R3_9ASCO</name>
<sequence length="671" mass="78651">MTSVPFSSTRETERKLLFPTEGVFAGNQYFFPLPPHLIRVRHIRSLWIKCTQTVYEEKTDDKNLQINTQKVNEKHRRDGSFSKNNHKHLLRSLRKGKSITDMKQKAKNEAEKYAKPYKNSLLSQSSEIRRQLKLQKTNSILFHDCFYSISNFMESENPYYVSHVFPAHSEISDEINLNIPNNSASISLFILHEENWRLYDQFHIKLSLLINLGTDLQFIKDQIQDIDGLLILRLADDCYYTLPHNDLHHETIVKLQEKFNNDVFERINNNSFHLESCTYDQIMALNNYSRCVQDLRSANAILASRIDNEVNNKSGLRYHLDVAEEQRNTNANLEKIIREKQEYNATISKRLGQLKTKREFLQQRILRLAKSDKSVERDVADEQKRYLGMNEELMYRVNVEKARMANAILRVFPIELMDGKFEFSLFGVSFPSSMIPHHGKYKHEHIEEIPLTSISVNTVQKLLQMPKSQTERLNALIGYISLILIIIFEILKIRPKYHIKFLGSTSYIHDYLSFNKKDETDSENLVKRSTIYPLFIYQNPTLTLKFTYGLFLLRKNLEQLYDIERLVKVEEFNLLTACKIWLTCVESYADVQFGNDTNEDVDVEESVRLDDMTGSLIPHDVEKDKVKRSDSTTSQSMETNVNSLVNEYNHNFLSEERIKHIKKHLLRGINK</sequence>
<dbReference type="GO" id="GO:0005768">
    <property type="term" value="C:endosome"/>
    <property type="evidence" value="ECO:0007669"/>
    <property type="project" value="TreeGrafter"/>
</dbReference>
<dbReference type="STRING" id="52247.A0A4T0X1R3"/>
<dbReference type="PANTHER" id="PTHR15157">
    <property type="entry name" value="UV RADIATION RESISTANCE-ASSOCIATED GENE PROTEIN"/>
    <property type="match status" value="1"/>
</dbReference>
<dbReference type="GO" id="GO:0000323">
    <property type="term" value="C:lytic vacuole"/>
    <property type="evidence" value="ECO:0007669"/>
    <property type="project" value="TreeGrafter"/>
</dbReference>
<dbReference type="EMBL" id="SELW01000425">
    <property type="protein sequence ID" value="TID28034.1"/>
    <property type="molecule type" value="Genomic_DNA"/>
</dbReference>
<evidence type="ECO:0000313" key="3">
    <source>
        <dbReference type="Proteomes" id="UP000307173"/>
    </source>
</evidence>
<comment type="caution">
    <text evidence="2">The sequence shown here is derived from an EMBL/GenBank/DDBJ whole genome shotgun (WGS) entry which is preliminary data.</text>
</comment>
<evidence type="ECO:0000313" key="2">
    <source>
        <dbReference type="EMBL" id="TID28034.1"/>
    </source>
</evidence>
<proteinExistence type="predicted"/>
<organism evidence="2 3">
    <name type="scientific">Pichia inconspicua</name>
    <dbReference type="NCBI Taxonomy" id="52247"/>
    <lineage>
        <taxon>Eukaryota</taxon>
        <taxon>Fungi</taxon>
        <taxon>Dikarya</taxon>
        <taxon>Ascomycota</taxon>
        <taxon>Saccharomycotina</taxon>
        <taxon>Pichiomycetes</taxon>
        <taxon>Pichiales</taxon>
        <taxon>Pichiaceae</taxon>
        <taxon>Pichia</taxon>
    </lineage>
</organism>
<dbReference type="OrthoDB" id="72772at2759"/>
<protein>
    <recommendedName>
        <fullName evidence="4">UV radiation resistance-associated gene protein</fullName>
    </recommendedName>
</protein>
<reference evidence="2 3" key="1">
    <citation type="journal article" date="2019" name="Front. Genet.">
        <title>Whole-Genome Sequencing of the Opportunistic Yeast Pathogen Candida inconspicua Uncovers Its Hybrid Origin.</title>
        <authorList>
            <person name="Mixao V."/>
            <person name="Hansen A.P."/>
            <person name="Saus E."/>
            <person name="Boekhout T."/>
            <person name="Lass-Florl C."/>
            <person name="Gabaldon T."/>
        </authorList>
    </citation>
    <scope>NUCLEOTIDE SEQUENCE [LARGE SCALE GENOMIC DNA]</scope>
    <source>
        <strain evidence="2 3">CBS 180</strain>
    </source>
</reference>
<evidence type="ECO:0000256" key="1">
    <source>
        <dbReference type="ARBA" id="ARBA00023054"/>
    </source>
</evidence>
<accession>A0A4T0X1R3</accession>
<dbReference type="GO" id="GO:0000149">
    <property type="term" value="F:SNARE binding"/>
    <property type="evidence" value="ECO:0007669"/>
    <property type="project" value="TreeGrafter"/>
</dbReference>
<dbReference type="GO" id="GO:0035493">
    <property type="term" value="P:SNARE complex assembly"/>
    <property type="evidence" value="ECO:0007669"/>
    <property type="project" value="TreeGrafter"/>
</dbReference>
<gene>
    <name evidence="2" type="ORF">CANINC_002715</name>
</gene>